<dbReference type="AlphaFoldDB" id="W6JXB8"/>
<proteinExistence type="predicted"/>
<dbReference type="Proteomes" id="UP000035763">
    <property type="component" value="Unassembled WGS sequence"/>
</dbReference>
<keyword evidence="1" id="KW-0812">Transmembrane</keyword>
<keyword evidence="1" id="KW-1133">Transmembrane helix</keyword>
<reference evidence="2 3" key="1">
    <citation type="journal article" date="2013" name="ISME J.">
        <title>A metabolic model for members of the genus Tetrasphaera involved in enhanced biological phosphorus removal.</title>
        <authorList>
            <person name="Kristiansen R."/>
            <person name="Nguyen H.T.T."/>
            <person name="Saunders A.M."/>
            <person name="Nielsen J.L."/>
            <person name="Wimmer R."/>
            <person name="Le V.Q."/>
            <person name="McIlroy S.J."/>
            <person name="Petrovski S."/>
            <person name="Seviour R.J."/>
            <person name="Calteau A."/>
            <person name="Nielsen K.L."/>
            <person name="Nielsen P.H."/>
        </authorList>
    </citation>
    <scope>NUCLEOTIDE SEQUENCE [LARGE SCALE GENOMIC DNA]</scope>
    <source>
        <strain evidence="2 3">Ben110</strain>
    </source>
</reference>
<keyword evidence="1" id="KW-0472">Membrane</keyword>
<name>W6JXB8_9MICO</name>
<keyword evidence="3" id="KW-1185">Reference proteome</keyword>
<protein>
    <submittedName>
        <fullName evidence="2">Uncharacterized protein</fullName>
    </submittedName>
</protein>
<dbReference type="EMBL" id="CAJA01000248">
    <property type="protein sequence ID" value="CCH73752.1"/>
    <property type="molecule type" value="Genomic_DNA"/>
</dbReference>
<accession>W6JXB8</accession>
<comment type="caution">
    <text evidence="2">The sequence shown here is derived from an EMBL/GenBank/DDBJ whole genome shotgun (WGS) entry which is preliminary data.</text>
</comment>
<organism evidence="2 3">
    <name type="scientific">Nostocoides australiense Ben110</name>
    <dbReference type="NCBI Taxonomy" id="1193182"/>
    <lineage>
        <taxon>Bacteria</taxon>
        <taxon>Bacillati</taxon>
        <taxon>Actinomycetota</taxon>
        <taxon>Actinomycetes</taxon>
        <taxon>Micrococcales</taxon>
        <taxon>Intrasporangiaceae</taxon>
        <taxon>Nostocoides</taxon>
    </lineage>
</organism>
<evidence type="ECO:0000313" key="2">
    <source>
        <dbReference type="EMBL" id="CCH73752.1"/>
    </source>
</evidence>
<feature type="transmembrane region" description="Helical" evidence="1">
    <location>
        <begin position="12"/>
        <end position="28"/>
    </location>
</feature>
<gene>
    <name evidence="2" type="ORF">BN11_3210001</name>
</gene>
<evidence type="ECO:0000313" key="3">
    <source>
        <dbReference type="Proteomes" id="UP000035763"/>
    </source>
</evidence>
<sequence length="41" mass="4373">MLFRPDVSDLWGWAGAGMTIGGFVLLVLRGDDHDRGDGAVV</sequence>
<evidence type="ECO:0000256" key="1">
    <source>
        <dbReference type="SAM" id="Phobius"/>
    </source>
</evidence>